<dbReference type="SUPFAM" id="SSF56925">
    <property type="entry name" value="OMPA-like"/>
    <property type="match status" value="1"/>
</dbReference>
<sequence>MGVSSTGQFSNYTSQNFQWGLGAYFMQQVQNSPILIGIDINYAVIDRQQQVDQQNHFEHSSSSNSLNISAITRISPFKASFIRPYLDLKVGWRRIENISDFRFNLVDIPPHKDVITNQDNGLGYAIGIGAAVSLNTKCSINLGCNFNGSSQMNYLNNQNIGNKTDPTQGWDDYWQSLLDDGFEDHIVSTPINYFSPYIQFVFQIGGGPSTKNNL</sequence>
<dbReference type="InterPro" id="IPR011250">
    <property type="entry name" value="OMP/PagP_B-barrel"/>
</dbReference>
<gene>
    <name evidence="1" type="ORF">HGP29_04480</name>
</gene>
<dbReference type="EMBL" id="JABAIL010000001">
    <property type="protein sequence ID" value="NLR90447.1"/>
    <property type="molecule type" value="Genomic_DNA"/>
</dbReference>
<reference evidence="1 2" key="1">
    <citation type="submission" date="2020-04" db="EMBL/GenBank/DDBJ databases">
        <title>Flammeovirga sp. SR4, a novel species isolated from seawater.</title>
        <authorList>
            <person name="Wang X."/>
        </authorList>
    </citation>
    <scope>NUCLEOTIDE SEQUENCE [LARGE SCALE GENOMIC DNA]</scope>
    <source>
        <strain evidence="1 2">SR4</strain>
    </source>
</reference>
<organism evidence="1 2">
    <name type="scientific">Flammeovirga agarivorans</name>
    <dbReference type="NCBI Taxonomy" id="2726742"/>
    <lineage>
        <taxon>Bacteria</taxon>
        <taxon>Pseudomonadati</taxon>
        <taxon>Bacteroidota</taxon>
        <taxon>Cytophagia</taxon>
        <taxon>Cytophagales</taxon>
        <taxon>Flammeovirgaceae</taxon>
        <taxon>Flammeovirga</taxon>
    </lineage>
</organism>
<dbReference type="RefSeq" id="WP_168881147.1">
    <property type="nucleotide sequence ID" value="NZ_JABAIL010000001.1"/>
</dbReference>
<proteinExistence type="predicted"/>
<keyword evidence="2" id="KW-1185">Reference proteome</keyword>
<accession>A0A7X8SHX2</accession>
<name>A0A7X8SHX2_9BACT</name>
<evidence type="ECO:0008006" key="3">
    <source>
        <dbReference type="Google" id="ProtNLM"/>
    </source>
</evidence>
<evidence type="ECO:0000313" key="2">
    <source>
        <dbReference type="Proteomes" id="UP000585050"/>
    </source>
</evidence>
<comment type="caution">
    <text evidence="1">The sequence shown here is derived from an EMBL/GenBank/DDBJ whole genome shotgun (WGS) entry which is preliminary data.</text>
</comment>
<evidence type="ECO:0000313" key="1">
    <source>
        <dbReference type="EMBL" id="NLR90447.1"/>
    </source>
</evidence>
<dbReference type="Gene3D" id="2.40.160.20">
    <property type="match status" value="1"/>
</dbReference>
<dbReference type="Proteomes" id="UP000585050">
    <property type="component" value="Unassembled WGS sequence"/>
</dbReference>
<protein>
    <recommendedName>
        <fullName evidence="3">Outer membrane protein beta-barrel domain-containing protein</fullName>
    </recommendedName>
</protein>
<dbReference type="AlphaFoldDB" id="A0A7X8SHX2"/>